<sequence>MARRNVSSGGPFEDVYGYCRAVRVGGQIHVAGTTPQPPHTVGCDAYEQARAALAIIEQALRDVGSSAEAVVRTVTYVTDLDDALLVARAHNEVFGDVRPAATLVEVSGLLGDGVKVEIEAYAIEES</sequence>
<proteinExistence type="predicted"/>
<dbReference type="SUPFAM" id="SSF55298">
    <property type="entry name" value="YjgF-like"/>
    <property type="match status" value="1"/>
</dbReference>
<dbReference type="Proteomes" id="UP000294257">
    <property type="component" value="Unassembled WGS sequence"/>
</dbReference>
<dbReference type="PANTHER" id="PTHR43857">
    <property type="entry name" value="BLR7761 PROTEIN"/>
    <property type="match status" value="1"/>
</dbReference>
<evidence type="ECO:0000313" key="2">
    <source>
        <dbReference type="Proteomes" id="UP000294257"/>
    </source>
</evidence>
<dbReference type="EMBL" id="SGWQ01000013">
    <property type="protein sequence ID" value="RZS32294.1"/>
    <property type="molecule type" value="Genomic_DNA"/>
</dbReference>
<organism evidence="1 2">
    <name type="scientific">Herbihabitans rhizosphaerae</name>
    <dbReference type="NCBI Taxonomy" id="1872711"/>
    <lineage>
        <taxon>Bacteria</taxon>
        <taxon>Bacillati</taxon>
        <taxon>Actinomycetota</taxon>
        <taxon>Actinomycetes</taxon>
        <taxon>Pseudonocardiales</taxon>
        <taxon>Pseudonocardiaceae</taxon>
        <taxon>Herbihabitans</taxon>
    </lineage>
</organism>
<protein>
    <submittedName>
        <fullName evidence="1">Enamine deaminase RidA (YjgF/YER057c/UK114 family)</fullName>
    </submittedName>
</protein>
<dbReference type="OrthoDB" id="9799840at2"/>
<comment type="caution">
    <text evidence="1">The sequence shown here is derived from an EMBL/GenBank/DDBJ whole genome shotgun (WGS) entry which is preliminary data.</text>
</comment>
<name>A0A4Q7KDJ8_9PSEU</name>
<dbReference type="PANTHER" id="PTHR43857:SF1">
    <property type="entry name" value="YJGH FAMILY PROTEIN"/>
    <property type="match status" value="1"/>
</dbReference>
<dbReference type="RefSeq" id="WP_130348096.1">
    <property type="nucleotide sequence ID" value="NZ_SGWQ01000013.1"/>
</dbReference>
<gene>
    <name evidence="1" type="ORF">EV193_113138</name>
</gene>
<keyword evidence="2" id="KW-1185">Reference proteome</keyword>
<accession>A0A4Q7KDJ8</accession>
<dbReference type="InterPro" id="IPR006175">
    <property type="entry name" value="YjgF/YER057c/UK114"/>
</dbReference>
<dbReference type="Gene3D" id="3.30.1330.40">
    <property type="entry name" value="RutC-like"/>
    <property type="match status" value="1"/>
</dbReference>
<reference evidence="1 2" key="1">
    <citation type="submission" date="2019-02" db="EMBL/GenBank/DDBJ databases">
        <title>Genomic Encyclopedia of Type Strains, Phase IV (KMG-IV): sequencing the most valuable type-strain genomes for metagenomic binning, comparative biology and taxonomic classification.</title>
        <authorList>
            <person name="Goeker M."/>
        </authorList>
    </citation>
    <scope>NUCLEOTIDE SEQUENCE [LARGE SCALE GENOMIC DNA]</scope>
    <source>
        <strain evidence="1 2">DSM 101727</strain>
    </source>
</reference>
<dbReference type="CDD" id="cd06154">
    <property type="entry name" value="YjgF_YER057c_UK114_like_6"/>
    <property type="match status" value="1"/>
</dbReference>
<evidence type="ECO:0000313" key="1">
    <source>
        <dbReference type="EMBL" id="RZS32294.1"/>
    </source>
</evidence>
<dbReference type="Pfam" id="PF01042">
    <property type="entry name" value="Ribonuc_L-PSP"/>
    <property type="match status" value="1"/>
</dbReference>
<dbReference type="AlphaFoldDB" id="A0A4Q7KDJ8"/>
<dbReference type="InterPro" id="IPR035959">
    <property type="entry name" value="RutC-like_sf"/>
</dbReference>